<gene>
    <name evidence="2" type="ORF">D9Q98_007933</name>
</gene>
<keyword evidence="1" id="KW-0732">Signal</keyword>
<evidence type="ECO:0000256" key="1">
    <source>
        <dbReference type="SAM" id="SignalP"/>
    </source>
</evidence>
<reference evidence="2" key="1">
    <citation type="journal article" date="2019" name="Plant J.">
        <title>Chlorella vulgaris genome assembly and annotation reveals the molecular basis for metabolic acclimation to high light conditions.</title>
        <authorList>
            <person name="Cecchin M."/>
            <person name="Marcolungo L."/>
            <person name="Rossato M."/>
            <person name="Girolomoni L."/>
            <person name="Cosentino E."/>
            <person name="Cuine S."/>
            <person name="Li-Beisson Y."/>
            <person name="Delledonne M."/>
            <person name="Ballottari M."/>
        </authorList>
    </citation>
    <scope>NUCLEOTIDE SEQUENCE</scope>
    <source>
        <strain evidence="2">211/11P</strain>
    </source>
</reference>
<dbReference type="AlphaFoldDB" id="A0A9D4THV3"/>
<organism evidence="2 3">
    <name type="scientific">Chlorella vulgaris</name>
    <name type="common">Green alga</name>
    <dbReference type="NCBI Taxonomy" id="3077"/>
    <lineage>
        <taxon>Eukaryota</taxon>
        <taxon>Viridiplantae</taxon>
        <taxon>Chlorophyta</taxon>
        <taxon>core chlorophytes</taxon>
        <taxon>Trebouxiophyceae</taxon>
        <taxon>Chlorellales</taxon>
        <taxon>Chlorellaceae</taxon>
        <taxon>Chlorella clade</taxon>
        <taxon>Chlorella</taxon>
    </lineage>
</organism>
<accession>A0A9D4THV3</accession>
<evidence type="ECO:0008006" key="4">
    <source>
        <dbReference type="Google" id="ProtNLM"/>
    </source>
</evidence>
<proteinExistence type="predicted"/>
<sequence>MARRSPTLVAALLLCLVGNAVASRVWVYTLVNTDYDGNKLLPHFFNYYHGQGITWRRFLVLLHHTPGKYSRKGLEDAMGICSGYAVECRVWEGQYSSEEHMVQQLSMLNDYVSDPTDWVVAADVDEFQDWGGVFIKDRIAEVAESFYPSATYVTGRLVDRVAADGVLAAVQQPMGDSGAHVQSLFSQFPLTCDVANKLYKGWDTKVVAFRAHFRTSRGSQHLIEPDDAKAYYGPCEPPPASCARPRGINLDKDLYSQTPYHRFADKYRYKSTPREEKVPPELRLWISLASEVVIPIHHFKWHGGLLHNMKDRMEWYSGDCKLGENEEDCTPRLAHWKQSAVTYAALAGGAPIDLEGMSCSKPAKDIQINTTFAGAAWEWMEDWLNVKEGASGNTVPKQYRNGQFKEGDAA</sequence>
<feature type="signal peptide" evidence="1">
    <location>
        <begin position="1"/>
        <end position="22"/>
    </location>
</feature>
<protein>
    <recommendedName>
        <fullName evidence="4">Glycosyltransferase family 92 protein</fullName>
    </recommendedName>
</protein>
<keyword evidence="3" id="KW-1185">Reference proteome</keyword>
<dbReference type="Proteomes" id="UP001055712">
    <property type="component" value="Unassembled WGS sequence"/>
</dbReference>
<name>A0A9D4THV3_CHLVU</name>
<dbReference type="OrthoDB" id="505426at2759"/>
<feature type="chain" id="PRO_5039435478" description="Glycosyltransferase family 92 protein" evidence="1">
    <location>
        <begin position="23"/>
        <end position="410"/>
    </location>
</feature>
<reference evidence="2" key="2">
    <citation type="submission" date="2020-11" db="EMBL/GenBank/DDBJ databases">
        <authorList>
            <person name="Cecchin M."/>
            <person name="Marcolungo L."/>
            <person name="Rossato M."/>
            <person name="Girolomoni L."/>
            <person name="Cosentino E."/>
            <person name="Cuine S."/>
            <person name="Li-Beisson Y."/>
            <person name="Delledonne M."/>
            <person name="Ballottari M."/>
        </authorList>
    </citation>
    <scope>NUCLEOTIDE SEQUENCE</scope>
    <source>
        <strain evidence="2">211/11P</strain>
        <tissue evidence="2">Whole cell</tissue>
    </source>
</reference>
<dbReference type="EMBL" id="SIDB01000011">
    <property type="protein sequence ID" value="KAI3425963.1"/>
    <property type="molecule type" value="Genomic_DNA"/>
</dbReference>
<evidence type="ECO:0000313" key="2">
    <source>
        <dbReference type="EMBL" id="KAI3425963.1"/>
    </source>
</evidence>
<evidence type="ECO:0000313" key="3">
    <source>
        <dbReference type="Proteomes" id="UP001055712"/>
    </source>
</evidence>
<comment type="caution">
    <text evidence="2">The sequence shown here is derived from an EMBL/GenBank/DDBJ whole genome shotgun (WGS) entry which is preliminary data.</text>
</comment>